<dbReference type="GO" id="GO:0046872">
    <property type="term" value="F:metal ion binding"/>
    <property type="evidence" value="ECO:0007669"/>
    <property type="project" value="UniProtKB-KW"/>
</dbReference>
<dbReference type="SUPFAM" id="SSF47781">
    <property type="entry name" value="RuvA domain 2-like"/>
    <property type="match status" value="1"/>
</dbReference>
<organism evidence="8 9">
    <name type="scientific">Roseibacillus persicicus</name>
    <dbReference type="NCBI Taxonomy" id="454148"/>
    <lineage>
        <taxon>Bacteria</taxon>
        <taxon>Pseudomonadati</taxon>
        <taxon>Verrucomicrobiota</taxon>
        <taxon>Verrucomicrobiia</taxon>
        <taxon>Verrucomicrobiales</taxon>
        <taxon>Verrucomicrobiaceae</taxon>
        <taxon>Roseibacillus</taxon>
    </lineage>
</organism>
<dbReference type="NCBIfam" id="TIGR00608">
    <property type="entry name" value="radc"/>
    <property type="match status" value="1"/>
</dbReference>
<dbReference type="InterPro" id="IPR046778">
    <property type="entry name" value="UPF0758_N"/>
</dbReference>
<dbReference type="InterPro" id="IPR020891">
    <property type="entry name" value="UPF0758_CS"/>
</dbReference>
<keyword evidence="3" id="KW-0378">Hydrolase</keyword>
<dbReference type="Gene3D" id="3.40.140.10">
    <property type="entry name" value="Cytidine Deaminase, domain 2"/>
    <property type="match status" value="1"/>
</dbReference>
<dbReference type="InterPro" id="IPR001405">
    <property type="entry name" value="UPF0758"/>
</dbReference>
<dbReference type="EMBL" id="BMXI01000011">
    <property type="protein sequence ID" value="GHC58466.1"/>
    <property type="molecule type" value="Genomic_DNA"/>
</dbReference>
<evidence type="ECO:0000259" key="7">
    <source>
        <dbReference type="PROSITE" id="PS50249"/>
    </source>
</evidence>
<keyword evidence="4" id="KW-0862">Zinc</keyword>
<dbReference type="GO" id="GO:0006508">
    <property type="term" value="P:proteolysis"/>
    <property type="evidence" value="ECO:0007669"/>
    <property type="project" value="UniProtKB-KW"/>
</dbReference>
<evidence type="ECO:0000256" key="3">
    <source>
        <dbReference type="ARBA" id="ARBA00022801"/>
    </source>
</evidence>
<dbReference type="InterPro" id="IPR037518">
    <property type="entry name" value="MPN"/>
</dbReference>
<dbReference type="InterPro" id="IPR010994">
    <property type="entry name" value="RuvA_2-like"/>
</dbReference>
<keyword evidence="1" id="KW-0645">Protease</keyword>
<comment type="caution">
    <text evidence="8">The sequence shown here is derived from an EMBL/GenBank/DDBJ whole genome shotgun (WGS) entry which is preliminary data.</text>
</comment>
<protein>
    <recommendedName>
        <fullName evidence="7">MPN domain-containing protein</fullName>
    </recommendedName>
</protein>
<dbReference type="PANTHER" id="PTHR30471">
    <property type="entry name" value="DNA REPAIR PROTEIN RADC"/>
    <property type="match status" value="1"/>
</dbReference>
<keyword evidence="2" id="KW-0479">Metal-binding</keyword>
<dbReference type="Pfam" id="PF20582">
    <property type="entry name" value="UPF0758_N"/>
    <property type="match status" value="1"/>
</dbReference>
<dbReference type="InterPro" id="IPR025657">
    <property type="entry name" value="RadC_JAB"/>
</dbReference>
<dbReference type="AlphaFoldDB" id="A0A918WLP8"/>
<accession>A0A918WLP8</accession>
<dbReference type="NCBIfam" id="NF000642">
    <property type="entry name" value="PRK00024.1"/>
    <property type="match status" value="1"/>
</dbReference>
<dbReference type="GO" id="GO:0008237">
    <property type="term" value="F:metallopeptidase activity"/>
    <property type="evidence" value="ECO:0007669"/>
    <property type="project" value="UniProtKB-KW"/>
</dbReference>
<gene>
    <name evidence="8" type="ORF">GCM10007100_26840</name>
</gene>
<evidence type="ECO:0000256" key="2">
    <source>
        <dbReference type="ARBA" id="ARBA00022723"/>
    </source>
</evidence>
<evidence type="ECO:0000256" key="4">
    <source>
        <dbReference type="ARBA" id="ARBA00022833"/>
    </source>
</evidence>
<feature type="domain" description="MPN" evidence="7">
    <location>
        <begin position="105"/>
        <end position="232"/>
    </location>
</feature>
<evidence type="ECO:0000256" key="1">
    <source>
        <dbReference type="ARBA" id="ARBA00022670"/>
    </source>
</evidence>
<proteinExistence type="inferred from homology"/>
<dbReference type="CDD" id="cd08071">
    <property type="entry name" value="MPN_DUF2466"/>
    <property type="match status" value="1"/>
</dbReference>
<evidence type="ECO:0000313" key="8">
    <source>
        <dbReference type="EMBL" id="GHC58466.1"/>
    </source>
</evidence>
<dbReference type="PANTHER" id="PTHR30471:SF3">
    <property type="entry name" value="UPF0758 PROTEIN YEES-RELATED"/>
    <property type="match status" value="1"/>
</dbReference>
<reference evidence="8" key="1">
    <citation type="journal article" date="2014" name="Int. J. Syst. Evol. Microbiol.">
        <title>Complete genome sequence of Corynebacterium casei LMG S-19264T (=DSM 44701T), isolated from a smear-ripened cheese.</title>
        <authorList>
            <consortium name="US DOE Joint Genome Institute (JGI-PGF)"/>
            <person name="Walter F."/>
            <person name="Albersmeier A."/>
            <person name="Kalinowski J."/>
            <person name="Ruckert C."/>
        </authorList>
    </citation>
    <scope>NUCLEOTIDE SEQUENCE</scope>
    <source>
        <strain evidence="8">KCTC 12988</strain>
    </source>
</reference>
<evidence type="ECO:0000256" key="6">
    <source>
        <dbReference type="RuleBase" id="RU003797"/>
    </source>
</evidence>
<name>A0A918WLP8_9BACT</name>
<evidence type="ECO:0000313" key="9">
    <source>
        <dbReference type="Proteomes" id="UP000644507"/>
    </source>
</evidence>
<dbReference type="RefSeq" id="WP_189570743.1">
    <property type="nucleotide sequence ID" value="NZ_BMXI01000011.1"/>
</dbReference>
<dbReference type="PROSITE" id="PS50249">
    <property type="entry name" value="MPN"/>
    <property type="match status" value="1"/>
</dbReference>
<comment type="similarity">
    <text evidence="6">Belongs to the UPF0758 family.</text>
</comment>
<evidence type="ECO:0000256" key="5">
    <source>
        <dbReference type="ARBA" id="ARBA00023049"/>
    </source>
</evidence>
<keyword evidence="9" id="KW-1185">Reference proteome</keyword>
<sequence length="233" mass="25463">MKNGKLINDLPDGEKPREKMIRLGTGSLGDDELIAIFLRTGVPGENAIAIGRRLLDNHGGLPGLARTEIQILAKEHGLGPAKACQLAAAFELGNRLARRKLDLVELTSPEKIYHFMAPQMQSLRTESLRVIVLDSRLRCLTVQEVSHGSSNQTVALIRDVLRPVLLNQSNNFAVVHNHPSGDSSPSRADDRFTKSLAEGAELLDLTLTDHVIVGRPSSNSQPYYSYAESGKLL</sequence>
<dbReference type="Pfam" id="PF04002">
    <property type="entry name" value="RadC"/>
    <property type="match status" value="1"/>
</dbReference>
<keyword evidence="5" id="KW-0482">Metalloprotease</keyword>
<reference evidence="8" key="2">
    <citation type="submission" date="2020-09" db="EMBL/GenBank/DDBJ databases">
        <authorList>
            <person name="Sun Q."/>
            <person name="Kim S."/>
        </authorList>
    </citation>
    <scope>NUCLEOTIDE SEQUENCE</scope>
    <source>
        <strain evidence="8">KCTC 12988</strain>
    </source>
</reference>
<dbReference type="Proteomes" id="UP000644507">
    <property type="component" value="Unassembled WGS sequence"/>
</dbReference>
<dbReference type="PROSITE" id="PS01302">
    <property type="entry name" value="UPF0758"/>
    <property type="match status" value="1"/>
</dbReference>